<evidence type="ECO:0000313" key="3">
    <source>
        <dbReference type="Proteomes" id="UP000722791"/>
    </source>
</evidence>
<proteinExistence type="predicted"/>
<protein>
    <submittedName>
        <fullName evidence="2">Uncharacterized protein</fullName>
    </submittedName>
</protein>
<evidence type="ECO:0000256" key="1">
    <source>
        <dbReference type="SAM" id="MobiDB-lite"/>
    </source>
</evidence>
<sequence length="101" mass="9864">AKGEAGIRDPRDGRSETRPRDGGFGSEGGCGILLLPCNTDTPVAAGAPPAGDGDVARMLCRCGSNAGPCAFTAAAAAAGACLTELRLGPSGDAMPRTTSSS</sequence>
<dbReference type="Proteomes" id="UP000722791">
    <property type="component" value="Unassembled WGS sequence"/>
</dbReference>
<name>A0A8J4GBE3_9CHLO</name>
<feature type="non-terminal residue" evidence="2">
    <location>
        <position position="1"/>
    </location>
</feature>
<gene>
    <name evidence="2" type="ORF">Vretimale_8380</name>
</gene>
<dbReference type="EMBL" id="BNCQ01000014">
    <property type="protein sequence ID" value="GIM03717.1"/>
    <property type="molecule type" value="Genomic_DNA"/>
</dbReference>
<reference evidence="2" key="1">
    <citation type="journal article" date="2021" name="Proc. Natl. Acad. Sci. U.S.A.">
        <title>Three genomes in the algal genus Volvox reveal the fate of a haploid sex-determining region after a transition to homothallism.</title>
        <authorList>
            <person name="Yamamoto K."/>
            <person name="Hamaji T."/>
            <person name="Kawai-Toyooka H."/>
            <person name="Matsuzaki R."/>
            <person name="Takahashi F."/>
            <person name="Nishimura Y."/>
            <person name="Kawachi M."/>
            <person name="Noguchi H."/>
            <person name="Minakuchi Y."/>
            <person name="Umen J.G."/>
            <person name="Toyoda A."/>
            <person name="Nozaki H."/>
        </authorList>
    </citation>
    <scope>NUCLEOTIDE SEQUENCE</scope>
    <source>
        <strain evidence="2">NIES-3785</strain>
    </source>
</reference>
<feature type="compositionally biased region" description="Basic and acidic residues" evidence="1">
    <location>
        <begin position="1"/>
        <end position="21"/>
    </location>
</feature>
<accession>A0A8J4GBE3</accession>
<dbReference type="AlphaFoldDB" id="A0A8J4GBE3"/>
<evidence type="ECO:0000313" key="2">
    <source>
        <dbReference type="EMBL" id="GIM03717.1"/>
    </source>
</evidence>
<organism evidence="2 3">
    <name type="scientific">Volvox reticuliferus</name>
    <dbReference type="NCBI Taxonomy" id="1737510"/>
    <lineage>
        <taxon>Eukaryota</taxon>
        <taxon>Viridiplantae</taxon>
        <taxon>Chlorophyta</taxon>
        <taxon>core chlorophytes</taxon>
        <taxon>Chlorophyceae</taxon>
        <taxon>CS clade</taxon>
        <taxon>Chlamydomonadales</taxon>
        <taxon>Volvocaceae</taxon>
        <taxon>Volvox</taxon>
    </lineage>
</organism>
<feature type="region of interest" description="Disordered" evidence="1">
    <location>
        <begin position="1"/>
        <end position="27"/>
    </location>
</feature>
<comment type="caution">
    <text evidence="2">The sequence shown here is derived from an EMBL/GenBank/DDBJ whole genome shotgun (WGS) entry which is preliminary data.</text>
</comment>